<name>A0AAD9DEA2_9STRA</name>
<keyword evidence="3 8" id="KW-0812">Transmembrane</keyword>
<keyword evidence="11" id="KW-1185">Reference proteome</keyword>
<dbReference type="Gene3D" id="1.10.287.70">
    <property type="match status" value="1"/>
</dbReference>
<evidence type="ECO:0000313" key="11">
    <source>
        <dbReference type="Proteomes" id="UP001224775"/>
    </source>
</evidence>
<keyword evidence="4 8" id="KW-1133">Transmembrane helix</keyword>
<evidence type="ECO:0000256" key="3">
    <source>
        <dbReference type="ARBA" id="ARBA00022692"/>
    </source>
</evidence>
<evidence type="ECO:0000256" key="8">
    <source>
        <dbReference type="SAM" id="Phobius"/>
    </source>
</evidence>
<keyword evidence="5" id="KW-0406">Ion transport</keyword>
<dbReference type="EMBL" id="JATAAI010000007">
    <property type="protein sequence ID" value="KAK1744491.1"/>
    <property type="molecule type" value="Genomic_DNA"/>
</dbReference>
<dbReference type="SUPFAM" id="SSF81324">
    <property type="entry name" value="Voltage-gated potassium channels"/>
    <property type="match status" value="1"/>
</dbReference>
<evidence type="ECO:0000256" key="1">
    <source>
        <dbReference type="ARBA" id="ARBA00004141"/>
    </source>
</evidence>
<dbReference type="AlphaFoldDB" id="A0AAD9DEA2"/>
<feature type="transmembrane region" description="Helical" evidence="8">
    <location>
        <begin position="66"/>
        <end position="84"/>
    </location>
</feature>
<organism evidence="10 11">
    <name type="scientific">Skeletonema marinoi</name>
    <dbReference type="NCBI Taxonomy" id="267567"/>
    <lineage>
        <taxon>Eukaryota</taxon>
        <taxon>Sar</taxon>
        <taxon>Stramenopiles</taxon>
        <taxon>Ochrophyta</taxon>
        <taxon>Bacillariophyta</taxon>
        <taxon>Coscinodiscophyceae</taxon>
        <taxon>Thalassiosirophycidae</taxon>
        <taxon>Thalassiosirales</taxon>
        <taxon>Skeletonemataceae</taxon>
        <taxon>Skeletonema</taxon>
        <taxon>Skeletonema marinoi-dohrnii complex</taxon>
    </lineage>
</organism>
<evidence type="ECO:0000256" key="2">
    <source>
        <dbReference type="ARBA" id="ARBA00022448"/>
    </source>
</evidence>
<dbReference type="InterPro" id="IPR003280">
    <property type="entry name" value="2pore_dom_K_chnl"/>
</dbReference>
<dbReference type="GO" id="GO:0015271">
    <property type="term" value="F:outward rectifier potassium channel activity"/>
    <property type="evidence" value="ECO:0007669"/>
    <property type="project" value="TreeGrafter"/>
</dbReference>
<keyword evidence="2" id="KW-0813">Transport</keyword>
<proteinExistence type="predicted"/>
<evidence type="ECO:0000256" key="6">
    <source>
        <dbReference type="ARBA" id="ARBA00023136"/>
    </source>
</evidence>
<comment type="subcellular location">
    <subcellularLocation>
        <location evidence="1">Membrane</location>
        <topology evidence="1">Multi-pass membrane protein</topology>
    </subcellularLocation>
</comment>
<comment type="caution">
    <text evidence="10">The sequence shown here is derived from an EMBL/GenBank/DDBJ whole genome shotgun (WGS) entry which is preliminary data.</text>
</comment>
<dbReference type="GO" id="GO:0005886">
    <property type="term" value="C:plasma membrane"/>
    <property type="evidence" value="ECO:0007669"/>
    <property type="project" value="TreeGrafter"/>
</dbReference>
<feature type="domain" description="Potassium channel" evidence="9">
    <location>
        <begin position="64"/>
        <end position="118"/>
    </location>
</feature>
<keyword evidence="7" id="KW-0407">Ion channel</keyword>
<dbReference type="InterPro" id="IPR013099">
    <property type="entry name" value="K_chnl_dom"/>
</dbReference>
<evidence type="ECO:0000313" key="10">
    <source>
        <dbReference type="EMBL" id="KAK1744491.1"/>
    </source>
</evidence>
<dbReference type="GO" id="GO:0030322">
    <property type="term" value="P:stabilization of membrane potential"/>
    <property type="evidence" value="ECO:0007669"/>
    <property type="project" value="TreeGrafter"/>
</dbReference>
<evidence type="ECO:0000256" key="5">
    <source>
        <dbReference type="ARBA" id="ARBA00023065"/>
    </source>
</evidence>
<evidence type="ECO:0000256" key="7">
    <source>
        <dbReference type="ARBA" id="ARBA00023303"/>
    </source>
</evidence>
<dbReference type="PANTHER" id="PTHR11003">
    <property type="entry name" value="POTASSIUM CHANNEL, SUBFAMILY K"/>
    <property type="match status" value="1"/>
</dbReference>
<protein>
    <recommendedName>
        <fullName evidence="9">Potassium channel domain-containing protein</fullName>
    </recommendedName>
</protein>
<evidence type="ECO:0000256" key="4">
    <source>
        <dbReference type="ARBA" id="ARBA00022989"/>
    </source>
</evidence>
<dbReference type="Pfam" id="PF07885">
    <property type="entry name" value="Ion_trans_2"/>
    <property type="match status" value="1"/>
</dbReference>
<keyword evidence="6 8" id="KW-0472">Membrane</keyword>
<reference evidence="10" key="1">
    <citation type="submission" date="2023-06" db="EMBL/GenBank/DDBJ databases">
        <title>Survivors Of The Sea: Transcriptome response of Skeletonema marinoi to long-term dormancy.</title>
        <authorList>
            <person name="Pinder M.I.M."/>
            <person name="Kourtchenko O."/>
            <person name="Robertson E.K."/>
            <person name="Larsson T."/>
            <person name="Maumus F."/>
            <person name="Osuna-Cruz C.M."/>
            <person name="Vancaester E."/>
            <person name="Stenow R."/>
            <person name="Vandepoele K."/>
            <person name="Ploug H."/>
            <person name="Bruchert V."/>
            <person name="Godhe A."/>
            <person name="Topel M."/>
        </authorList>
    </citation>
    <scope>NUCLEOTIDE SEQUENCE</scope>
    <source>
        <strain evidence="10">R05AC</strain>
    </source>
</reference>
<sequence>MFPTLIRPIKKRKLKCMDGEPTGALLQLCRRRSCRRQGTYVARYDALEKSFADANGFDDEDCFPNMWAGSWFWFTIMTTIGYGNTAPATDGGRIMIFTLGFVSILFFGFVLGKAGSIVVAIVEDSF</sequence>
<dbReference type="GO" id="GO:0022841">
    <property type="term" value="F:potassium ion leak channel activity"/>
    <property type="evidence" value="ECO:0007669"/>
    <property type="project" value="TreeGrafter"/>
</dbReference>
<evidence type="ECO:0000259" key="9">
    <source>
        <dbReference type="Pfam" id="PF07885"/>
    </source>
</evidence>
<dbReference type="PANTHER" id="PTHR11003:SF291">
    <property type="entry name" value="IP11374P"/>
    <property type="match status" value="1"/>
</dbReference>
<feature type="transmembrane region" description="Helical" evidence="8">
    <location>
        <begin position="96"/>
        <end position="122"/>
    </location>
</feature>
<dbReference type="Proteomes" id="UP001224775">
    <property type="component" value="Unassembled WGS sequence"/>
</dbReference>
<accession>A0AAD9DEA2</accession>
<gene>
    <name evidence="10" type="ORF">QTG54_005024</name>
</gene>